<feature type="region of interest" description="Disordered" evidence="1">
    <location>
        <begin position="773"/>
        <end position="796"/>
    </location>
</feature>
<feature type="region of interest" description="Disordered" evidence="1">
    <location>
        <begin position="221"/>
        <end position="255"/>
    </location>
</feature>
<dbReference type="Pfam" id="PF20266">
    <property type="entry name" value="Mab-21_C"/>
    <property type="match status" value="1"/>
</dbReference>
<feature type="compositionally biased region" description="Polar residues" evidence="1">
    <location>
        <begin position="386"/>
        <end position="401"/>
    </location>
</feature>
<dbReference type="RefSeq" id="XP_026757638.2">
    <property type="nucleotide sequence ID" value="XM_026901837.3"/>
</dbReference>
<dbReference type="SMART" id="SM01265">
    <property type="entry name" value="Mab-21"/>
    <property type="match status" value="1"/>
</dbReference>
<gene>
    <name evidence="4" type="primary">LOC113517233</name>
</gene>
<dbReference type="PANTHER" id="PTHR10656">
    <property type="entry name" value="CELL FATE DETERMINING PROTEIN MAB21-RELATED"/>
    <property type="match status" value="1"/>
</dbReference>
<evidence type="ECO:0000313" key="4">
    <source>
        <dbReference type="RefSeq" id="XP_026757638.2"/>
    </source>
</evidence>
<evidence type="ECO:0000259" key="2">
    <source>
        <dbReference type="Pfam" id="PF20266"/>
    </source>
</evidence>
<name>A0A6J1WXE8_GALME</name>
<feature type="region of interest" description="Disordered" evidence="1">
    <location>
        <begin position="329"/>
        <end position="413"/>
    </location>
</feature>
<dbReference type="AlphaFoldDB" id="A0A6J1WXE8"/>
<feature type="domain" description="Mab-21-like HhH/H2TH-like" evidence="2">
    <location>
        <begin position="641"/>
        <end position="708"/>
    </location>
</feature>
<dbReference type="InParanoid" id="A0A6J1WXE8"/>
<dbReference type="PANTHER" id="PTHR10656:SF69">
    <property type="entry name" value="MAB-21-LIKE HHH_H2TH-LIKE DOMAIN-CONTAINING PROTEIN"/>
    <property type="match status" value="1"/>
</dbReference>
<dbReference type="FunCoup" id="A0A6J1WXE8">
    <property type="interactions" value="2"/>
</dbReference>
<feature type="compositionally biased region" description="Basic and acidic residues" evidence="1">
    <location>
        <begin position="367"/>
        <end position="376"/>
    </location>
</feature>
<keyword evidence="3" id="KW-1185">Reference proteome</keyword>
<feature type="region of interest" description="Disordered" evidence="1">
    <location>
        <begin position="1"/>
        <end position="21"/>
    </location>
</feature>
<reference evidence="4" key="1">
    <citation type="submission" date="2025-08" db="UniProtKB">
        <authorList>
            <consortium name="RefSeq"/>
        </authorList>
    </citation>
    <scope>IDENTIFICATION</scope>
    <source>
        <tissue evidence="4">Whole larvae</tissue>
    </source>
</reference>
<evidence type="ECO:0000313" key="3">
    <source>
        <dbReference type="Proteomes" id="UP001652740"/>
    </source>
</evidence>
<dbReference type="InterPro" id="IPR046906">
    <property type="entry name" value="Mab-21_HhH/H2TH-like"/>
</dbReference>
<feature type="compositionally biased region" description="Basic residues" evidence="1">
    <location>
        <begin position="1"/>
        <end position="10"/>
    </location>
</feature>
<dbReference type="Proteomes" id="UP001652740">
    <property type="component" value="Unplaced"/>
</dbReference>
<dbReference type="GeneID" id="113517233"/>
<dbReference type="Gene3D" id="1.10.1410.40">
    <property type="match status" value="1"/>
</dbReference>
<dbReference type="KEGG" id="gmw:113517233"/>
<feature type="compositionally biased region" description="Basic and acidic residues" evidence="1">
    <location>
        <begin position="337"/>
        <end position="352"/>
    </location>
</feature>
<accession>A0A6J1WXE8</accession>
<protein>
    <submittedName>
        <fullName evidence="4">Uncharacterized protein LOC113517233</fullName>
    </submittedName>
</protein>
<dbReference type="InterPro" id="IPR024810">
    <property type="entry name" value="MAB21L/cGLR"/>
</dbReference>
<organism evidence="3 4">
    <name type="scientific">Galleria mellonella</name>
    <name type="common">Greater wax moth</name>
    <dbReference type="NCBI Taxonomy" id="7137"/>
    <lineage>
        <taxon>Eukaryota</taxon>
        <taxon>Metazoa</taxon>
        <taxon>Ecdysozoa</taxon>
        <taxon>Arthropoda</taxon>
        <taxon>Hexapoda</taxon>
        <taxon>Insecta</taxon>
        <taxon>Pterygota</taxon>
        <taxon>Neoptera</taxon>
        <taxon>Endopterygota</taxon>
        <taxon>Lepidoptera</taxon>
        <taxon>Glossata</taxon>
        <taxon>Ditrysia</taxon>
        <taxon>Pyraloidea</taxon>
        <taxon>Pyralidae</taxon>
        <taxon>Galleriinae</taxon>
        <taxon>Galleria</taxon>
    </lineage>
</organism>
<sequence>MGNMKSKKSKKEPENLFERERWNEHLREHKIKVKSNPGNRRPGVIEQPVVPSGMAPSQLAAPPIPPPAHIRSYDDEALDNMRRQLRYDINAFLLNNILLSVQFFDNYERELDHLHTNTVDREHMINEAMVQHHKHVFFADRLQECLHEFVRYQGKQGQNEPLLPHRLFVIYDNIEASEPGDTSDYSAVLDAPFYKLCMQDTKEPGFVKLKKLEVLGSTYTKETEKNTENTIDSDDTVYTDSERESNASDDFPPSLKGEELLESIRNRLNENSTEINLILNNANVSTRMINVSDRRFSGPIKKVSLQVQKSNISNVKNFRKVNTTIGEDINNRNQNRSKTDTKETFYEGEKSKKPLLKNNTRGLSGPTKDEQSKLPHIDNISEDTETSGYRSTSNSSRLNELSETESDYGYSTITESSTPKRIELSVRTNSSLISGTLPEDAWISIYTRADHWSEEEEEENIENLESRISEAHLYETHYYLNSVRFMRNFVDIFITDLGISLGLSQEVVKNALTQGASIYCDTVLNGKDIRFEVYPALIAAWPNAANQWVIRERKIIQNPRTNLSYQWPTKQMVHKTIDFGCFLVPIGYRPKRGLNPDQQLQWKLIFPAAERFLEKCLAHSHIRCYLFALVLYRTFLEVETSKVGIDASHIKNHLFWQCEDNFAKWPEDRPGESLRLFLETFYVHMCQKRLPNYFMNNCNEFKSIPRPLLMRLQRILKNILESPVPYVLCAIDKLKYVKTEFYPKLNCHRLYAILTSKNPLRVINPSITTTVPLTSKDVSDSDDENEQNVQENAKAQDKPYRWKKEKLRRLEERKKVLYNKHKTATKQRREINPNVILPAKMEMERRRLVLEFFIPHFIAMSRSSEKFEAIGQAIIYLEQAQRLCLLLLEEPGGDITANEYMDVIRDKLADCQRKLANQVGYKLSMRRESNADRPLPKAIKKRRPKFDNINGNNSPTETPGITPFSFIHAADIHVDHKSCTHVQLTDMVIEEESRL</sequence>
<feature type="compositionally biased region" description="Basic and acidic residues" evidence="1">
    <location>
        <begin position="11"/>
        <end position="21"/>
    </location>
</feature>
<evidence type="ECO:0000256" key="1">
    <source>
        <dbReference type="SAM" id="MobiDB-lite"/>
    </source>
</evidence>
<proteinExistence type="predicted"/>